<dbReference type="AlphaFoldDB" id="A0A3N0YQ22"/>
<evidence type="ECO:0000256" key="1">
    <source>
        <dbReference type="SAM" id="MobiDB-lite"/>
    </source>
</evidence>
<gene>
    <name evidence="2" type="ORF">DPX16_5677</name>
</gene>
<proteinExistence type="predicted"/>
<accession>A0A3N0YQ22</accession>
<dbReference type="Proteomes" id="UP000281406">
    <property type="component" value="Unassembled WGS sequence"/>
</dbReference>
<keyword evidence="3" id="KW-1185">Reference proteome</keyword>
<protein>
    <submittedName>
        <fullName evidence="2">Uncharacterized protein</fullName>
    </submittedName>
</protein>
<name>A0A3N0YQ22_ANAGA</name>
<sequence length="147" mass="15855">MGVLMVYEGMDTSPATEREHRLDLMDDFVLSLSYHPFISAYSLRVHCSTSTGRPDSYTNASSTLVSSSDHRPLGLSRLPRTVSSTQTCREPLPHGHHEPAPMPALLPPSFQAVTIGHLALQGSLGPSAPPGSDIATPYAALWPSSFR</sequence>
<dbReference type="EMBL" id="RJVU01031169">
    <property type="protein sequence ID" value="ROL48283.1"/>
    <property type="molecule type" value="Genomic_DNA"/>
</dbReference>
<feature type="compositionally biased region" description="Polar residues" evidence="1">
    <location>
        <begin position="52"/>
        <end position="67"/>
    </location>
</feature>
<comment type="caution">
    <text evidence="2">The sequence shown here is derived from an EMBL/GenBank/DDBJ whole genome shotgun (WGS) entry which is preliminary data.</text>
</comment>
<reference evidence="2 3" key="1">
    <citation type="submission" date="2018-10" db="EMBL/GenBank/DDBJ databases">
        <title>Genome assembly for a Yunnan-Guizhou Plateau 3E fish, Anabarilius grahami (Regan), and its evolutionary and genetic applications.</title>
        <authorList>
            <person name="Jiang W."/>
        </authorList>
    </citation>
    <scope>NUCLEOTIDE SEQUENCE [LARGE SCALE GENOMIC DNA]</scope>
    <source>
        <strain evidence="2">AG-KIZ</strain>
        <tissue evidence="2">Muscle</tissue>
    </source>
</reference>
<evidence type="ECO:0000313" key="2">
    <source>
        <dbReference type="EMBL" id="ROL48283.1"/>
    </source>
</evidence>
<feature type="region of interest" description="Disordered" evidence="1">
    <location>
        <begin position="52"/>
        <end position="99"/>
    </location>
</feature>
<evidence type="ECO:0000313" key="3">
    <source>
        <dbReference type="Proteomes" id="UP000281406"/>
    </source>
</evidence>
<organism evidence="2 3">
    <name type="scientific">Anabarilius grahami</name>
    <name type="common">Kanglang fish</name>
    <name type="synonym">Barilius grahami</name>
    <dbReference type="NCBI Taxonomy" id="495550"/>
    <lineage>
        <taxon>Eukaryota</taxon>
        <taxon>Metazoa</taxon>
        <taxon>Chordata</taxon>
        <taxon>Craniata</taxon>
        <taxon>Vertebrata</taxon>
        <taxon>Euteleostomi</taxon>
        <taxon>Actinopterygii</taxon>
        <taxon>Neopterygii</taxon>
        <taxon>Teleostei</taxon>
        <taxon>Ostariophysi</taxon>
        <taxon>Cypriniformes</taxon>
        <taxon>Xenocyprididae</taxon>
        <taxon>Xenocypridinae</taxon>
        <taxon>Xenocypridinae incertae sedis</taxon>
        <taxon>Anabarilius</taxon>
    </lineage>
</organism>